<dbReference type="InterPro" id="IPR029470">
    <property type="entry name" value="PDDEXK_4"/>
</dbReference>
<proteinExistence type="predicted"/>
<comment type="caution">
    <text evidence="1">The sequence shown here is derived from an EMBL/GenBank/DDBJ whole genome shotgun (WGS) entry which is preliminary data.</text>
</comment>
<evidence type="ECO:0000313" key="2">
    <source>
        <dbReference type="Proteomes" id="UP001597280"/>
    </source>
</evidence>
<reference evidence="2" key="1">
    <citation type="journal article" date="2019" name="Int. J. Syst. Evol. Microbiol.">
        <title>The Global Catalogue of Microorganisms (GCM) 10K type strain sequencing project: providing services to taxonomists for standard genome sequencing and annotation.</title>
        <authorList>
            <consortium name="The Broad Institute Genomics Platform"/>
            <consortium name="The Broad Institute Genome Sequencing Center for Infectious Disease"/>
            <person name="Wu L."/>
            <person name="Ma J."/>
        </authorList>
    </citation>
    <scope>NUCLEOTIDE SEQUENCE [LARGE SCALE GENOMIC DNA]</scope>
    <source>
        <strain evidence="2">JCM 11650</strain>
    </source>
</reference>
<protein>
    <submittedName>
        <fullName evidence="1">PD-(D/E)XK nuclease family protein</fullName>
    </submittedName>
</protein>
<dbReference type="RefSeq" id="WP_343903515.1">
    <property type="nucleotide sequence ID" value="NZ_BAAAIS010000002.1"/>
</dbReference>
<keyword evidence="2" id="KW-1185">Reference proteome</keyword>
<dbReference type="EMBL" id="JBHUFL010000002">
    <property type="protein sequence ID" value="MFD1834075.1"/>
    <property type="molecule type" value="Genomic_DNA"/>
</dbReference>
<dbReference type="Pfam" id="PF14281">
    <property type="entry name" value="PDDEXK_4"/>
    <property type="match status" value="1"/>
</dbReference>
<dbReference type="Proteomes" id="UP001597280">
    <property type="component" value="Unassembled WGS sequence"/>
</dbReference>
<organism evidence="1 2">
    <name type="scientific">Brachybacterium rhamnosum</name>
    <dbReference type="NCBI Taxonomy" id="173361"/>
    <lineage>
        <taxon>Bacteria</taxon>
        <taxon>Bacillati</taxon>
        <taxon>Actinomycetota</taxon>
        <taxon>Actinomycetes</taxon>
        <taxon>Micrococcales</taxon>
        <taxon>Dermabacteraceae</taxon>
        <taxon>Brachybacterium</taxon>
    </lineage>
</organism>
<accession>A0ABW4PVA8</accession>
<gene>
    <name evidence="1" type="ORF">ACFSDA_03210</name>
</gene>
<sequence length="396" mass="43671">MTAGPAAVSDIVRMLLPSMSRSLAEQFNVFRVMHHGTHEKQLSNVFAWLLEPDASHELGDTFQKIVLEHVNAGLNSEWLLPASGYRVAQEVATPGDDGLPSPLGDDIADIVLSRTDGAVVIENFGTSDGHGHSYARYLALGTSGERPAAVVLLCQRRETQLLRDGWENAVVLSYGEVLSDLQAHVNRTPAWRRRHPDQDFFIRQMLEHFVEGPAAVNTEDTISFLTTMCETGESARYGHRPRDLASQEFADLVAEHARRQLEDSRKLLADVKGALRTYARAVLMEQVNARIGEGTIEQVVTRFVGKWEWCVELQRADASPTIFLEFGPTAVVEQERVPNPLDQPDYSKLFITHASLEGDGVKSIIQTEVSLAEILAGLSPEDLRLLDAVLAAAAES</sequence>
<name>A0ABW4PVA8_9MICO</name>
<evidence type="ECO:0000313" key="1">
    <source>
        <dbReference type="EMBL" id="MFD1834075.1"/>
    </source>
</evidence>